<dbReference type="SUPFAM" id="SSF54427">
    <property type="entry name" value="NTF2-like"/>
    <property type="match status" value="1"/>
</dbReference>
<dbReference type="EMBL" id="BAABLF010000006">
    <property type="protein sequence ID" value="GAA5189431.1"/>
    <property type="molecule type" value="Genomic_DNA"/>
</dbReference>
<feature type="domain" description="SnoaL-like" evidence="1">
    <location>
        <begin position="18"/>
        <end position="117"/>
    </location>
</feature>
<sequence>MSVNPTPHWLNQFALVWNRLNSDSLAGLSDIYHPELEFRDPSVTLHGLAAFKTHLAAIYQNAQEVHFDLGHCVIESPEQLCQTWQMQFRHPKLAGGRLITVDGISELRHGDGGIFYHRDYFDLGAMLYEHLPLIGAVNRRIKKGLAP</sequence>
<name>A0ABP9S088_9GAMM</name>
<dbReference type="InterPro" id="IPR037401">
    <property type="entry name" value="SnoaL-like"/>
</dbReference>
<proteinExistence type="predicted"/>
<comment type="caution">
    <text evidence="2">The sequence shown here is derived from an EMBL/GenBank/DDBJ whole genome shotgun (WGS) entry which is preliminary data.</text>
</comment>
<evidence type="ECO:0000313" key="3">
    <source>
        <dbReference type="Proteomes" id="UP001501600"/>
    </source>
</evidence>
<evidence type="ECO:0000313" key="2">
    <source>
        <dbReference type="EMBL" id="GAA5189431.1"/>
    </source>
</evidence>
<reference evidence="3" key="1">
    <citation type="journal article" date="2019" name="Int. J. Syst. Evol. Microbiol.">
        <title>The Global Catalogue of Microorganisms (GCM) 10K type strain sequencing project: providing services to taxonomists for standard genome sequencing and annotation.</title>
        <authorList>
            <consortium name="The Broad Institute Genomics Platform"/>
            <consortium name="The Broad Institute Genome Sequencing Center for Infectious Disease"/>
            <person name="Wu L."/>
            <person name="Ma J."/>
        </authorList>
    </citation>
    <scope>NUCLEOTIDE SEQUENCE [LARGE SCALE GENOMIC DNA]</scope>
    <source>
        <strain evidence="3">JCM 18720</strain>
    </source>
</reference>
<dbReference type="Pfam" id="PF12680">
    <property type="entry name" value="SnoaL_2"/>
    <property type="match status" value="1"/>
</dbReference>
<keyword evidence="3" id="KW-1185">Reference proteome</keyword>
<protein>
    <submittedName>
        <fullName evidence="2">Nuclear transport factor 2 family protein</fullName>
    </submittedName>
</protein>
<accession>A0ABP9S088</accession>
<dbReference type="Gene3D" id="3.10.450.50">
    <property type="match status" value="1"/>
</dbReference>
<dbReference type="RefSeq" id="WP_345316122.1">
    <property type="nucleotide sequence ID" value="NZ_BAABLF010000006.1"/>
</dbReference>
<evidence type="ECO:0000259" key="1">
    <source>
        <dbReference type="Pfam" id="PF12680"/>
    </source>
</evidence>
<organism evidence="2 3">
    <name type="scientific">Ferrimonas gelatinilytica</name>
    <dbReference type="NCBI Taxonomy" id="1255257"/>
    <lineage>
        <taxon>Bacteria</taxon>
        <taxon>Pseudomonadati</taxon>
        <taxon>Pseudomonadota</taxon>
        <taxon>Gammaproteobacteria</taxon>
        <taxon>Alteromonadales</taxon>
        <taxon>Ferrimonadaceae</taxon>
        <taxon>Ferrimonas</taxon>
    </lineage>
</organism>
<dbReference type="Proteomes" id="UP001501600">
    <property type="component" value="Unassembled WGS sequence"/>
</dbReference>
<dbReference type="InterPro" id="IPR032710">
    <property type="entry name" value="NTF2-like_dom_sf"/>
</dbReference>
<gene>
    <name evidence="2" type="ORF">GCM10025772_11830</name>
</gene>